<proteinExistence type="predicted"/>
<keyword evidence="2" id="KW-1185">Reference proteome</keyword>
<protein>
    <submittedName>
        <fullName evidence="1">NTF2 fold immunity protein</fullName>
    </submittedName>
</protein>
<dbReference type="AlphaFoldDB" id="A0A0G3H5B5"/>
<evidence type="ECO:0000313" key="2">
    <source>
        <dbReference type="Proteomes" id="UP000035199"/>
    </source>
</evidence>
<reference evidence="2" key="2">
    <citation type="submission" date="2015-05" db="EMBL/GenBank/DDBJ databases">
        <title>Complete genome sequence of Corynebacterium mustelae DSM 45274, isolated from various tissues of a male ferret with lethal sepsis.</title>
        <authorList>
            <person name="Ruckert C."/>
            <person name="Albersmeier A."/>
            <person name="Winkler A."/>
            <person name="Tauch A."/>
        </authorList>
    </citation>
    <scope>NUCLEOTIDE SEQUENCE [LARGE SCALE GENOMIC DNA]</scope>
    <source>
        <strain evidence="2">DSM 45274</strain>
    </source>
</reference>
<sequence>MLPDGVSPEEVVLSYILTKHYWETSAYQHQEEDPDVFEAELAKGEALSKAHLTERKQNDMCVSISSPPQFSLGYVLMRVTQVKPSRVEIYVKPPYPGALDDNKEWIFVCLKKNGQWRIDSGKSRMVGTWKYERDYLV</sequence>
<reference evidence="1 2" key="1">
    <citation type="journal article" date="2015" name="Genome Announc.">
        <title>Complete Genome Sequence of the Type Strain Corynebacterium mustelae DSM 45274, Isolated from Various Tissues of a Male Ferret with Lethal Sepsis.</title>
        <authorList>
            <person name="Ruckert C."/>
            <person name="Eimer J."/>
            <person name="Winkler A."/>
            <person name="Tauch A."/>
        </authorList>
    </citation>
    <scope>NUCLEOTIDE SEQUENCE [LARGE SCALE GENOMIC DNA]</scope>
    <source>
        <strain evidence="1 2">DSM 45274</strain>
    </source>
</reference>
<dbReference type="Proteomes" id="UP000035199">
    <property type="component" value="Chromosome"/>
</dbReference>
<organism evidence="1 2">
    <name type="scientific">Corynebacterium mustelae</name>
    <dbReference type="NCBI Taxonomy" id="571915"/>
    <lineage>
        <taxon>Bacteria</taxon>
        <taxon>Bacillati</taxon>
        <taxon>Actinomycetota</taxon>
        <taxon>Actinomycetes</taxon>
        <taxon>Mycobacteriales</taxon>
        <taxon>Corynebacteriaceae</taxon>
        <taxon>Corynebacterium</taxon>
    </lineage>
</organism>
<dbReference type="KEGG" id="cmv:CMUST_09930"/>
<name>A0A0G3H5B5_9CORY</name>
<gene>
    <name evidence="1" type="ORF">CMUST_09930</name>
</gene>
<dbReference type="OrthoDB" id="306540at2"/>
<dbReference type="PATRIC" id="fig|571915.4.peg.2107"/>
<accession>A0A0G3H5B5</accession>
<evidence type="ECO:0000313" key="1">
    <source>
        <dbReference type="EMBL" id="AKK06302.1"/>
    </source>
</evidence>
<dbReference type="EMBL" id="CP011542">
    <property type="protein sequence ID" value="AKK06302.1"/>
    <property type="molecule type" value="Genomic_DNA"/>
</dbReference>
<dbReference type="STRING" id="571915.CMUST_09930"/>
<dbReference type="RefSeq" id="WP_047262354.1">
    <property type="nucleotide sequence ID" value="NZ_CP011542.1"/>
</dbReference>